<evidence type="ECO:0000313" key="2">
    <source>
        <dbReference type="EMBL" id="CAE7282352.1"/>
    </source>
</evidence>
<dbReference type="GO" id="GO:0005634">
    <property type="term" value="C:nucleus"/>
    <property type="evidence" value="ECO:0007669"/>
    <property type="project" value="TreeGrafter"/>
</dbReference>
<sequence>MSQLKLAPASSSVVTRPGREALACWMLRQLPDYAGSEVTRSRERRILAKMDIVVDVGDVYDPAQLRFDHHQRGFFETADGIPGAAKGPEEATGRWKTRLSSSGLVYKHFGREIIQQLADTDPKSTELIWAEVYDRFIECIDAIDNGVEMCAVGTPRFKDCTGLSARVARLNPRWNEACDDEILQSRFEAASAMCGAEFLEVLSDVLESWLPARACVAEAMATREEVHSSGQVLRLHSGKLPWRSHVFDLERELHLEGHIKFLVYPEEDLFRVRAVPIEGRFFTNRLSLPEAWRGLRDDALVQASGIEGSCFAHVNGFIGGNYTLEGAIAMADASLRSSVA</sequence>
<proteinExistence type="inferred from homology"/>
<protein>
    <submittedName>
        <fullName evidence="2">Uncharacterized protein</fullName>
    </submittedName>
</protein>
<organism evidence="2 3">
    <name type="scientific">Symbiodinium natans</name>
    <dbReference type="NCBI Taxonomy" id="878477"/>
    <lineage>
        <taxon>Eukaryota</taxon>
        <taxon>Sar</taxon>
        <taxon>Alveolata</taxon>
        <taxon>Dinophyceae</taxon>
        <taxon>Suessiales</taxon>
        <taxon>Symbiodiniaceae</taxon>
        <taxon>Symbiodinium</taxon>
    </lineage>
</organism>
<comment type="caution">
    <text evidence="2">The sequence shown here is derived from an EMBL/GenBank/DDBJ whole genome shotgun (WGS) entry which is preliminary data.</text>
</comment>
<dbReference type="GO" id="GO:0005737">
    <property type="term" value="C:cytoplasm"/>
    <property type="evidence" value="ECO:0007669"/>
    <property type="project" value="TreeGrafter"/>
</dbReference>
<evidence type="ECO:0000313" key="3">
    <source>
        <dbReference type="Proteomes" id="UP000604046"/>
    </source>
</evidence>
<dbReference type="PANTHER" id="PTHR11215">
    <property type="entry name" value="METAL DEPENDENT HYDROLASE - RELATED"/>
    <property type="match status" value="1"/>
</dbReference>
<comment type="similarity">
    <text evidence="1">Belongs to the MYG1 family.</text>
</comment>
<accession>A0A812NDE0</accession>
<dbReference type="EMBL" id="CAJNDS010001824">
    <property type="protein sequence ID" value="CAE7282352.1"/>
    <property type="molecule type" value="Genomic_DNA"/>
</dbReference>
<reference evidence="2" key="1">
    <citation type="submission" date="2021-02" db="EMBL/GenBank/DDBJ databases">
        <authorList>
            <person name="Dougan E. K."/>
            <person name="Rhodes N."/>
            <person name="Thang M."/>
            <person name="Chan C."/>
        </authorList>
    </citation>
    <scope>NUCLEOTIDE SEQUENCE</scope>
</reference>
<dbReference type="OrthoDB" id="10265310at2759"/>
<dbReference type="Proteomes" id="UP000604046">
    <property type="component" value="Unassembled WGS sequence"/>
</dbReference>
<dbReference type="Pfam" id="PF03690">
    <property type="entry name" value="MYG1_exonuc"/>
    <property type="match status" value="1"/>
</dbReference>
<evidence type="ECO:0000256" key="1">
    <source>
        <dbReference type="ARBA" id="ARBA00010105"/>
    </source>
</evidence>
<dbReference type="PANTHER" id="PTHR11215:SF1">
    <property type="entry name" value="MYG1 EXONUCLEASE"/>
    <property type="match status" value="1"/>
</dbReference>
<keyword evidence="3" id="KW-1185">Reference proteome</keyword>
<name>A0A812NDE0_9DINO</name>
<dbReference type="InterPro" id="IPR003226">
    <property type="entry name" value="MYG1_exonuclease"/>
</dbReference>
<gene>
    <name evidence="2" type="ORF">SNAT2548_LOCUS14966</name>
</gene>
<dbReference type="AlphaFoldDB" id="A0A812NDE0"/>